<proteinExistence type="predicted"/>
<dbReference type="RefSeq" id="XP_062660913.1">
    <property type="nucleotide sequence ID" value="XM_062798001.1"/>
</dbReference>
<organism evidence="2 3">
    <name type="scientific">Chaetomium fimeti</name>
    <dbReference type="NCBI Taxonomy" id="1854472"/>
    <lineage>
        <taxon>Eukaryota</taxon>
        <taxon>Fungi</taxon>
        <taxon>Dikarya</taxon>
        <taxon>Ascomycota</taxon>
        <taxon>Pezizomycotina</taxon>
        <taxon>Sordariomycetes</taxon>
        <taxon>Sordariomycetidae</taxon>
        <taxon>Sordariales</taxon>
        <taxon>Chaetomiaceae</taxon>
        <taxon>Chaetomium</taxon>
    </lineage>
</organism>
<evidence type="ECO:0000313" key="2">
    <source>
        <dbReference type="EMBL" id="KAK3297399.1"/>
    </source>
</evidence>
<name>A0AAE0HIU8_9PEZI</name>
<evidence type="ECO:0000256" key="1">
    <source>
        <dbReference type="SAM" id="SignalP"/>
    </source>
</evidence>
<reference evidence="2" key="2">
    <citation type="submission" date="2023-06" db="EMBL/GenBank/DDBJ databases">
        <authorList>
            <consortium name="Lawrence Berkeley National Laboratory"/>
            <person name="Haridas S."/>
            <person name="Hensen N."/>
            <person name="Bonometti L."/>
            <person name="Westerberg I."/>
            <person name="Brannstrom I.O."/>
            <person name="Guillou S."/>
            <person name="Cros-Aarteil S."/>
            <person name="Calhoun S."/>
            <person name="Kuo A."/>
            <person name="Mondo S."/>
            <person name="Pangilinan J."/>
            <person name="Riley R."/>
            <person name="Labutti K."/>
            <person name="Andreopoulos B."/>
            <person name="Lipzen A."/>
            <person name="Chen C."/>
            <person name="Yanf M."/>
            <person name="Daum C."/>
            <person name="Ng V."/>
            <person name="Clum A."/>
            <person name="Steindorff A."/>
            <person name="Ohm R."/>
            <person name="Martin F."/>
            <person name="Silar P."/>
            <person name="Natvig D."/>
            <person name="Lalanne C."/>
            <person name="Gautier V."/>
            <person name="Ament-Velasquez S.L."/>
            <person name="Kruys A."/>
            <person name="Hutchinson M.I."/>
            <person name="Powell A.J."/>
            <person name="Barry K."/>
            <person name="Miller A.N."/>
            <person name="Grigoriev I.V."/>
            <person name="Debuchy R."/>
            <person name="Gladieux P."/>
            <person name="Thoren M.H."/>
            <person name="Johannesson H."/>
        </authorList>
    </citation>
    <scope>NUCLEOTIDE SEQUENCE</scope>
    <source>
        <strain evidence="2">CBS 168.71</strain>
    </source>
</reference>
<accession>A0AAE0HIU8</accession>
<sequence length="81" mass="8938">MTVTDIPLILFTAAYATSSLQVCSSQLPLHTTSERKNIEGIRWPLFQGLVAVNRYLPLRTSDTPLSLALGSDMGHGKRRPK</sequence>
<keyword evidence="1" id="KW-0732">Signal</keyword>
<evidence type="ECO:0008006" key="4">
    <source>
        <dbReference type="Google" id="ProtNLM"/>
    </source>
</evidence>
<protein>
    <recommendedName>
        <fullName evidence="4">Secreted protein</fullName>
    </recommendedName>
</protein>
<dbReference type="AlphaFoldDB" id="A0AAE0HIU8"/>
<feature type="chain" id="PRO_5042076718" description="Secreted protein" evidence="1">
    <location>
        <begin position="17"/>
        <end position="81"/>
    </location>
</feature>
<dbReference type="GeneID" id="87834949"/>
<comment type="caution">
    <text evidence="2">The sequence shown here is derived from an EMBL/GenBank/DDBJ whole genome shotgun (WGS) entry which is preliminary data.</text>
</comment>
<keyword evidence="3" id="KW-1185">Reference proteome</keyword>
<dbReference type="Proteomes" id="UP001278766">
    <property type="component" value="Unassembled WGS sequence"/>
</dbReference>
<reference evidence="2" key="1">
    <citation type="journal article" date="2023" name="Mol. Phylogenet. Evol.">
        <title>Genome-scale phylogeny and comparative genomics of the fungal order Sordariales.</title>
        <authorList>
            <person name="Hensen N."/>
            <person name="Bonometti L."/>
            <person name="Westerberg I."/>
            <person name="Brannstrom I.O."/>
            <person name="Guillou S."/>
            <person name="Cros-Aarteil S."/>
            <person name="Calhoun S."/>
            <person name="Haridas S."/>
            <person name="Kuo A."/>
            <person name="Mondo S."/>
            <person name="Pangilinan J."/>
            <person name="Riley R."/>
            <person name="LaButti K."/>
            <person name="Andreopoulos B."/>
            <person name="Lipzen A."/>
            <person name="Chen C."/>
            <person name="Yan M."/>
            <person name="Daum C."/>
            <person name="Ng V."/>
            <person name="Clum A."/>
            <person name="Steindorff A."/>
            <person name="Ohm R.A."/>
            <person name="Martin F."/>
            <person name="Silar P."/>
            <person name="Natvig D.O."/>
            <person name="Lalanne C."/>
            <person name="Gautier V."/>
            <person name="Ament-Velasquez S.L."/>
            <person name="Kruys A."/>
            <person name="Hutchinson M.I."/>
            <person name="Powell A.J."/>
            <person name="Barry K."/>
            <person name="Miller A.N."/>
            <person name="Grigoriev I.V."/>
            <person name="Debuchy R."/>
            <person name="Gladieux P."/>
            <person name="Hiltunen Thoren M."/>
            <person name="Johannesson H."/>
        </authorList>
    </citation>
    <scope>NUCLEOTIDE SEQUENCE</scope>
    <source>
        <strain evidence="2">CBS 168.71</strain>
    </source>
</reference>
<feature type="signal peptide" evidence="1">
    <location>
        <begin position="1"/>
        <end position="16"/>
    </location>
</feature>
<gene>
    <name evidence="2" type="ORF">B0H64DRAFT_123603</name>
</gene>
<dbReference type="EMBL" id="JAUEPN010000003">
    <property type="protein sequence ID" value="KAK3297399.1"/>
    <property type="molecule type" value="Genomic_DNA"/>
</dbReference>
<evidence type="ECO:0000313" key="3">
    <source>
        <dbReference type="Proteomes" id="UP001278766"/>
    </source>
</evidence>